<feature type="compositionally biased region" description="Basic and acidic residues" evidence="1">
    <location>
        <begin position="121"/>
        <end position="132"/>
    </location>
</feature>
<feature type="region of interest" description="Disordered" evidence="1">
    <location>
        <begin position="93"/>
        <end position="179"/>
    </location>
</feature>
<evidence type="ECO:0000313" key="3">
    <source>
        <dbReference type="Proteomes" id="UP000027222"/>
    </source>
</evidence>
<feature type="non-terminal residue" evidence="2">
    <location>
        <position position="598"/>
    </location>
</feature>
<evidence type="ECO:0000256" key="1">
    <source>
        <dbReference type="SAM" id="MobiDB-lite"/>
    </source>
</evidence>
<protein>
    <submittedName>
        <fullName evidence="2">Uncharacterized protein</fullName>
    </submittedName>
</protein>
<feature type="compositionally biased region" description="Basic and acidic residues" evidence="1">
    <location>
        <begin position="474"/>
        <end position="487"/>
    </location>
</feature>
<dbReference type="Proteomes" id="UP000027222">
    <property type="component" value="Unassembled WGS sequence"/>
</dbReference>
<dbReference type="AlphaFoldDB" id="A0A067SDH3"/>
<feature type="compositionally biased region" description="Basic and acidic residues" evidence="1">
    <location>
        <begin position="147"/>
        <end position="166"/>
    </location>
</feature>
<proteinExistence type="predicted"/>
<feature type="region of interest" description="Disordered" evidence="1">
    <location>
        <begin position="343"/>
        <end position="518"/>
    </location>
</feature>
<name>A0A067SDH3_GALM3</name>
<feature type="region of interest" description="Disordered" evidence="1">
    <location>
        <begin position="533"/>
        <end position="598"/>
    </location>
</feature>
<feature type="compositionally biased region" description="Polar residues" evidence="1">
    <location>
        <begin position="566"/>
        <end position="580"/>
    </location>
</feature>
<feature type="compositionally biased region" description="Polar residues" evidence="1">
    <location>
        <begin position="372"/>
        <end position="393"/>
    </location>
</feature>
<feature type="compositionally biased region" description="Acidic residues" evidence="1">
    <location>
        <begin position="451"/>
        <end position="462"/>
    </location>
</feature>
<feature type="compositionally biased region" description="Low complexity" evidence="1">
    <location>
        <begin position="413"/>
        <end position="424"/>
    </location>
</feature>
<sequence length="598" mass="64988">MPPTSLHNHIASLRPELITNPAAFSISSPHGYFLHLGRDPENPTIQLAHIQLPGATLIYHRNGHTMNSDGFAHICFHSLGTDGRVHEMAARQVTGHDSDSDDAMGGAEVTDPPDRTQPPDPRPDLDSREVPAHHSRSSSPPTISVRPPHDAPQQHHGPHPHDREQPRVPSLPPALANQGPWRYIGPDDPEFPSQHVATWENLHSSTPPIPQMSVVDWINGHDIDFSNPTDRGPDLLHSPDFAFFTVDERSVLLAALQVIYANARPAAFVPRSLMINGYIEGMYRKEDGYGATLVCVHLPRMDALFARASRYWPGSLFGRFPPHPFRGEPRVPREVLEASRFASEAHAAAQDDDYTPDDVPMPEYPPEPTAAGATTSNEPAISVPSSPTATQLENEGAAGGAEDHVNANSTRKPATSPARSSTVATPPPTPSAIHEEPTYRVLKPSATMSDTEMDEASSSEDEPLARTLEPPNFRMHDLRRLSIRDRPPTPPPSDPLPLVAFTPRPQAPPPPAETSDTTFNNLRSLIATIMRNRGQNSQDPPQTAHNEADDEDLEVPPLSLAEGTDNGHTTIASSDNGHVANTNTNDNDSDGSMPGLQS</sequence>
<feature type="compositionally biased region" description="Polar residues" evidence="1">
    <location>
        <begin position="533"/>
        <end position="545"/>
    </location>
</feature>
<dbReference type="HOGENOM" id="CLU_456786_0_0_1"/>
<accession>A0A067SDH3</accession>
<evidence type="ECO:0000313" key="2">
    <source>
        <dbReference type="EMBL" id="KDR64838.1"/>
    </source>
</evidence>
<dbReference type="EMBL" id="KL142744">
    <property type="protein sequence ID" value="KDR64838.1"/>
    <property type="molecule type" value="Genomic_DNA"/>
</dbReference>
<reference evidence="3" key="1">
    <citation type="journal article" date="2014" name="Proc. Natl. Acad. Sci. U.S.A.">
        <title>Extensive sampling of basidiomycete genomes demonstrates inadequacy of the white-rot/brown-rot paradigm for wood decay fungi.</title>
        <authorList>
            <person name="Riley R."/>
            <person name="Salamov A.A."/>
            <person name="Brown D.W."/>
            <person name="Nagy L.G."/>
            <person name="Floudas D."/>
            <person name="Held B.W."/>
            <person name="Levasseur A."/>
            <person name="Lombard V."/>
            <person name="Morin E."/>
            <person name="Otillar R."/>
            <person name="Lindquist E.A."/>
            <person name="Sun H."/>
            <person name="LaButti K.M."/>
            <person name="Schmutz J."/>
            <person name="Jabbour D."/>
            <person name="Luo H."/>
            <person name="Baker S.E."/>
            <person name="Pisabarro A.G."/>
            <person name="Walton J.D."/>
            <person name="Blanchette R.A."/>
            <person name="Henrissat B."/>
            <person name="Martin F."/>
            <person name="Cullen D."/>
            <person name="Hibbett D.S."/>
            <person name="Grigoriev I.V."/>
        </authorList>
    </citation>
    <scope>NUCLEOTIDE SEQUENCE [LARGE SCALE GENOMIC DNA]</scope>
    <source>
        <strain evidence="3">CBS 339.88</strain>
    </source>
</reference>
<organism evidence="2 3">
    <name type="scientific">Galerina marginata (strain CBS 339.88)</name>
    <dbReference type="NCBI Taxonomy" id="685588"/>
    <lineage>
        <taxon>Eukaryota</taxon>
        <taxon>Fungi</taxon>
        <taxon>Dikarya</taxon>
        <taxon>Basidiomycota</taxon>
        <taxon>Agaricomycotina</taxon>
        <taxon>Agaricomycetes</taxon>
        <taxon>Agaricomycetidae</taxon>
        <taxon>Agaricales</taxon>
        <taxon>Agaricineae</taxon>
        <taxon>Strophariaceae</taxon>
        <taxon>Galerina</taxon>
    </lineage>
</organism>
<gene>
    <name evidence="2" type="ORF">GALMADRAFT_149252</name>
</gene>
<keyword evidence="3" id="KW-1185">Reference proteome</keyword>